<evidence type="ECO:0000259" key="1">
    <source>
        <dbReference type="Pfam" id="PF00425"/>
    </source>
</evidence>
<keyword evidence="4" id="KW-1185">Reference proteome</keyword>
<evidence type="ECO:0000313" key="3">
    <source>
        <dbReference type="EMBL" id="ASS76043.1"/>
    </source>
</evidence>
<dbReference type="InterPro" id="IPR006805">
    <property type="entry name" value="Anth_synth_I_N"/>
</dbReference>
<dbReference type="SUPFAM" id="SSF56322">
    <property type="entry name" value="ADC synthase"/>
    <property type="match status" value="1"/>
</dbReference>
<evidence type="ECO:0000259" key="2">
    <source>
        <dbReference type="Pfam" id="PF04715"/>
    </source>
</evidence>
<gene>
    <name evidence="3" type="primary">pabB</name>
    <name evidence="3" type="ORF">CIG75_14495</name>
</gene>
<feature type="domain" description="Anthranilate synthase component I N-terminal" evidence="2">
    <location>
        <begin position="28"/>
        <end position="161"/>
    </location>
</feature>
<accession>A0A223D3N7</accession>
<dbReference type="Gene3D" id="3.60.120.10">
    <property type="entry name" value="Anthranilate synthase"/>
    <property type="match status" value="1"/>
</dbReference>
<protein>
    <submittedName>
        <fullName evidence="3">Aminodeoxychorismate synthase, component I</fullName>
    </submittedName>
</protein>
<proteinExistence type="predicted"/>
<feature type="domain" description="Chorismate-utilising enzyme C-terminal" evidence="1">
    <location>
        <begin position="213"/>
        <end position="466"/>
    </location>
</feature>
<dbReference type="PANTHER" id="PTHR11236:SF41">
    <property type="entry name" value="AMINODEOXYCHORISMATE SYNTHASE COMPONENT 1"/>
    <property type="match status" value="1"/>
</dbReference>
<dbReference type="EMBL" id="CP022657">
    <property type="protein sequence ID" value="ASS76043.1"/>
    <property type="molecule type" value="Genomic_DNA"/>
</dbReference>
<dbReference type="Pfam" id="PF00425">
    <property type="entry name" value="Chorismate_bind"/>
    <property type="match status" value="1"/>
</dbReference>
<reference evidence="3 4" key="1">
    <citation type="journal article" date="2015" name="Int. J. Syst. Evol. Microbiol.">
        <title>Tumebacillus algifaecis sp. nov., isolated from decomposing algal scum.</title>
        <authorList>
            <person name="Wu Y.F."/>
            <person name="Zhang B."/>
            <person name="Xing P."/>
            <person name="Wu Q.L."/>
            <person name="Liu S.J."/>
        </authorList>
    </citation>
    <scope>NUCLEOTIDE SEQUENCE [LARGE SCALE GENOMIC DNA]</scope>
    <source>
        <strain evidence="3 4">THMBR28</strain>
    </source>
</reference>
<organism evidence="3 4">
    <name type="scientific">Tumebacillus algifaecis</name>
    <dbReference type="NCBI Taxonomy" id="1214604"/>
    <lineage>
        <taxon>Bacteria</taxon>
        <taxon>Bacillati</taxon>
        <taxon>Bacillota</taxon>
        <taxon>Bacilli</taxon>
        <taxon>Bacillales</taxon>
        <taxon>Alicyclobacillaceae</taxon>
        <taxon>Tumebacillus</taxon>
    </lineage>
</organism>
<dbReference type="AlphaFoldDB" id="A0A223D3N7"/>
<dbReference type="InterPro" id="IPR005801">
    <property type="entry name" value="ADC_synthase"/>
</dbReference>
<evidence type="ECO:0000313" key="4">
    <source>
        <dbReference type="Proteomes" id="UP000214688"/>
    </source>
</evidence>
<dbReference type="OrthoDB" id="9803598at2"/>
<dbReference type="KEGG" id="tab:CIG75_14495"/>
<sequence length="488" mass="54589">MNKQMMQSYRNQGYRLMPVVRTYNGVTLDTSEIYERVGWQGPHHFLLESGKMGDYSFVGGAPFATLTAKNGQAHFIHGERQEELFGDPLEILREKMAQFRAPYIEGLPKFRGGAVGFLSYDTARSIERLPQLSTDDLGTPDLYFVFVDKLCVIDHRNGLLHLIAHADLQEEDGLVQADADLDVMEQQLFHGSSQVPAFPARMAQADWQFSFSKAAFEAAVVRIQEYIGQGDVFQVNLSVRQGRTLGAAPYEIYKHLREINPSPFSSYLHFPELQIVSCSPELLVNVLQGECNTRPIAGTRPRTGDSELDRQAVEELRSNEKENAEHIMLVDLERNDLGRVCRYGSVEVNELMVVEEYSHVFHLVSNVRGQLGAGQDAFDVIRATFPGGTITGAPKIRTMEIIEELEPTRRGLYTGSIGWIDFDGDMELNIVIRTLQVQNGIGYVQAGAGIVIDSVPEREYKESMRKAKALWVAIEKAEQAAQEGGEPA</sequence>
<dbReference type="PRINTS" id="PR00095">
    <property type="entry name" value="ANTSNTHASEI"/>
</dbReference>
<dbReference type="InterPro" id="IPR010118">
    <property type="entry name" value="Para-NH2Bz/anthranilate_synth"/>
</dbReference>
<dbReference type="NCBIfam" id="TIGR01824">
    <property type="entry name" value="PabB-clade2"/>
    <property type="match status" value="1"/>
</dbReference>
<dbReference type="Proteomes" id="UP000214688">
    <property type="component" value="Chromosome"/>
</dbReference>
<dbReference type="Pfam" id="PF04715">
    <property type="entry name" value="Anth_synt_I_N"/>
    <property type="match status" value="1"/>
</dbReference>
<dbReference type="GO" id="GO:0000162">
    <property type="term" value="P:L-tryptophan biosynthetic process"/>
    <property type="evidence" value="ECO:0007669"/>
    <property type="project" value="TreeGrafter"/>
</dbReference>
<dbReference type="InterPro" id="IPR015890">
    <property type="entry name" value="Chorismate_C"/>
</dbReference>
<dbReference type="InterPro" id="IPR019999">
    <property type="entry name" value="Anth_synth_I-like"/>
</dbReference>
<dbReference type="PANTHER" id="PTHR11236">
    <property type="entry name" value="AMINOBENZOATE/ANTHRANILATE SYNTHASE"/>
    <property type="match status" value="1"/>
</dbReference>
<name>A0A223D3N7_9BACL</name>